<dbReference type="Proteomes" id="UP001168821">
    <property type="component" value="Unassembled WGS sequence"/>
</dbReference>
<protein>
    <recommendedName>
        <fullName evidence="1">DUF4817 domain-containing protein</fullName>
    </recommendedName>
</protein>
<dbReference type="AlphaFoldDB" id="A0AA38MFP4"/>
<reference evidence="2" key="1">
    <citation type="journal article" date="2023" name="G3 (Bethesda)">
        <title>Whole genome assemblies of Zophobas morio and Tenebrio molitor.</title>
        <authorList>
            <person name="Kaur S."/>
            <person name="Stinson S.A."/>
            <person name="diCenzo G.C."/>
        </authorList>
    </citation>
    <scope>NUCLEOTIDE SEQUENCE</scope>
    <source>
        <strain evidence="2">QUZm001</strain>
    </source>
</reference>
<keyword evidence="3" id="KW-1185">Reference proteome</keyword>
<dbReference type="EMBL" id="JALNTZ010000004">
    <property type="protein sequence ID" value="KAJ3655385.1"/>
    <property type="molecule type" value="Genomic_DNA"/>
</dbReference>
<feature type="domain" description="DUF4817" evidence="1">
    <location>
        <begin position="20"/>
        <end position="66"/>
    </location>
</feature>
<sequence>MRTDLSDVCRELKMAHFSNAEMIDMVLMYGQALGNSLGSKRLYYETFPECRLPSHKALLPFYRRLRVWVSLVILRNRDGYGFHIFIRCLPFESAREKMLKGV</sequence>
<name>A0AA38MFP4_9CUCU</name>
<evidence type="ECO:0000313" key="2">
    <source>
        <dbReference type="EMBL" id="KAJ3655385.1"/>
    </source>
</evidence>
<comment type="caution">
    <text evidence="2">The sequence shown here is derived from an EMBL/GenBank/DDBJ whole genome shotgun (WGS) entry which is preliminary data.</text>
</comment>
<gene>
    <name evidence="2" type="ORF">Zmor_014518</name>
</gene>
<evidence type="ECO:0000259" key="1">
    <source>
        <dbReference type="Pfam" id="PF16087"/>
    </source>
</evidence>
<evidence type="ECO:0000313" key="3">
    <source>
        <dbReference type="Proteomes" id="UP001168821"/>
    </source>
</evidence>
<dbReference type="InterPro" id="IPR032135">
    <property type="entry name" value="DUF4817"/>
</dbReference>
<proteinExistence type="predicted"/>
<accession>A0AA38MFP4</accession>
<dbReference type="Pfam" id="PF16087">
    <property type="entry name" value="DUF4817"/>
    <property type="match status" value="1"/>
</dbReference>
<organism evidence="2 3">
    <name type="scientific">Zophobas morio</name>
    <dbReference type="NCBI Taxonomy" id="2755281"/>
    <lineage>
        <taxon>Eukaryota</taxon>
        <taxon>Metazoa</taxon>
        <taxon>Ecdysozoa</taxon>
        <taxon>Arthropoda</taxon>
        <taxon>Hexapoda</taxon>
        <taxon>Insecta</taxon>
        <taxon>Pterygota</taxon>
        <taxon>Neoptera</taxon>
        <taxon>Endopterygota</taxon>
        <taxon>Coleoptera</taxon>
        <taxon>Polyphaga</taxon>
        <taxon>Cucujiformia</taxon>
        <taxon>Tenebrionidae</taxon>
        <taxon>Zophobas</taxon>
    </lineage>
</organism>